<feature type="domain" description="DUF6892" evidence="1">
    <location>
        <begin position="23"/>
        <end position="162"/>
    </location>
</feature>
<keyword evidence="3" id="KW-1185">Reference proteome</keyword>
<evidence type="ECO:0000259" key="1">
    <source>
        <dbReference type="Pfam" id="PF21832"/>
    </source>
</evidence>
<comment type="caution">
    <text evidence="2">The sequence shown here is derived from an EMBL/GenBank/DDBJ whole genome shotgun (WGS) entry which is preliminary data.</text>
</comment>
<proteinExistence type="predicted"/>
<dbReference type="EMBL" id="JAKOOW010000004">
    <property type="protein sequence ID" value="MCG6503136.1"/>
    <property type="molecule type" value="Genomic_DNA"/>
</dbReference>
<sequence>MLRGLLPAAKPSKPAKTASPQTVFHDTALKLAVIDELMYRRDALAPRLDFDRFAADCETRVISRGTDGYAPVPEILDYFMQLDIPPEMLATVEELDIEDGFSPLYAELWPYYDPGCDQMIAVTHAAIADLEHLPKLKRIIGLESLNPPTGLLTELEKRGIEVLTQEERDEKASGL</sequence>
<evidence type="ECO:0000313" key="3">
    <source>
        <dbReference type="Proteomes" id="UP001298424"/>
    </source>
</evidence>
<accession>A0ABS9NK19</accession>
<dbReference type="Proteomes" id="UP001298424">
    <property type="component" value="Unassembled WGS sequence"/>
</dbReference>
<gene>
    <name evidence="2" type="ORF">MB824_01265</name>
</gene>
<reference evidence="2 3" key="1">
    <citation type="submission" date="2022-02" db="EMBL/GenBank/DDBJ databases">
        <title>Genome sequence data of Kingella unionensis sp. nov. strain CICC 24913 (CCUG 75125).</title>
        <authorList>
            <person name="Xiao M."/>
        </authorList>
    </citation>
    <scope>NUCLEOTIDE SEQUENCE [LARGE SCALE GENOMIC DNA]</scope>
    <source>
        <strain evidence="2 3">CICC 24913</strain>
    </source>
</reference>
<dbReference type="RefSeq" id="WP_238745183.1">
    <property type="nucleotide sequence ID" value="NZ_JAKOOW010000004.1"/>
</dbReference>
<dbReference type="InterPro" id="IPR054187">
    <property type="entry name" value="DUF6892"/>
</dbReference>
<organism evidence="2 3">
    <name type="scientific">Kingella pumchi</name>
    <dbReference type="NCBI Taxonomy" id="2779506"/>
    <lineage>
        <taxon>Bacteria</taxon>
        <taxon>Pseudomonadati</taxon>
        <taxon>Pseudomonadota</taxon>
        <taxon>Betaproteobacteria</taxon>
        <taxon>Neisseriales</taxon>
        <taxon>Neisseriaceae</taxon>
        <taxon>Kingella</taxon>
    </lineage>
</organism>
<dbReference type="Pfam" id="PF21832">
    <property type="entry name" value="DUF6892"/>
    <property type="match status" value="1"/>
</dbReference>
<name>A0ABS9NK19_9NEIS</name>
<protein>
    <recommendedName>
        <fullName evidence="1">DUF6892 domain-containing protein</fullName>
    </recommendedName>
</protein>
<evidence type="ECO:0000313" key="2">
    <source>
        <dbReference type="EMBL" id="MCG6503136.1"/>
    </source>
</evidence>